<comment type="caution">
    <text evidence="1">The sequence shown here is derived from an EMBL/GenBank/DDBJ whole genome shotgun (WGS) entry which is preliminary data.</text>
</comment>
<protein>
    <recommendedName>
        <fullName evidence="3">DUF2969 domain-containing protein</fullName>
    </recommendedName>
</protein>
<gene>
    <name evidence="1" type="ORF">FD01_GL002608</name>
</gene>
<reference evidence="1 2" key="1">
    <citation type="journal article" date="2015" name="Genome Announc.">
        <title>Expanding the biotechnology potential of lactobacilli through comparative genomics of 213 strains and associated genera.</title>
        <authorList>
            <person name="Sun Z."/>
            <person name="Harris H.M."/>
            <person name="McCann A."/>
            <person name="Guo C."/>
            <person name="Argimon S."/>
            <person name="Zhang W."/>
            <person name="Yang X."/>
            <person name="Jeffery I.B."/>
            <person name="Cooney J.C."/>
            <person name="Kagawa T.F."/>
            <person name="Liu W."/>
            <person name="Song Y."/>
            <person name="Salvetti E."/>
            <person name="Wrobel A."/>
            <person name="Rasinkangas P."/>
            <person name="Parkhill J."/>
            <person name="Rea M.C."/>
            <person name="O'Sullivan O."/>
            <person name="Ritari J."/>
            <person name="Douillard F.P."/>
            <person name="Paul Ross R."/>
            <person name="Yang R."/>
            <person name="Briner A.E."/>
            <person name="Felis G.E."/>
            <person name="de Vos W.M."/>
            <person name="Barrangou R."/>
            <person name="Klaenhammer T.R."/>
            <person name="Caufield P.W."/>
            <person name="Cui Y."/>
            <person name="Zhang H."/>
            <person name="O'Toole P.W."/>
        </authorList>
    </citation>
    <scope>NUCLEOTIDE SEQUENCE [LARGE SCALE GENOMIC DNA]</scope>
    <source>
        <strain evidence="1 2">DSM 13343</strain>
    </source>
</reference>
<dbReference type="PATRIC" id="fig|1423769.4.peg.2814"/>
<evidence type="ECO:0000313" key="1">
    <source>
        <dbReference type="EMBL" id="KRL52220.1"/>
    </source>
</evidence>
<dbReference type="Proteomes" id="UP000051790">
    <property type="component" value="Unassembled WGS sequence"/>
</dbReference>
<dbReference type="AlphaFoldDB" id="A0A0R1R620"/>
<name>A0A0R1R620_9LACO</name>
<dbReference type="EMBL" id="AZEU01000043">
    <property type="protein sequence ID" value="KRL52220.1"/>
    <property type="molecule type" value="Genomic_DNA"/>
</dbReference>
<proteinExistence type="predicted"/>
<dbReference type="InterPro" id="IPR021351">
    <property type="entry name" value="DUF2969"/>
</dbReference>
<dbReference type="Pfam" id="PF11184">
    <property type="entry name" value="DUF2969"/>
    <property type="match status" value="1"/>
</dbReference>
<evidence type="ECO:0008006" key="3">
    <source>
        <dbReference type="Google" id="ProtNLM"/>
    </source>
</evidence>
<evidence type="ECO:0000313" key="2">
    <source>
        <dbReference type="Proteomes" id="UP000051790"/>
    </source>
</evidence>
<dbReference type="OrthoDB" id="2299102at2"/>
<accession>A0A0R1R620</accession>
<sequence length="73" mass="8288">MAKEQKIQVVQEDVTRNGHTVSVLTVNKNEIGYVETVEGRFNAYLAGESRANHFKSMDDAVNFLISEFHLHHS</sequence>
<keyword evidence="2" id="KW-1185">Reference proteome</keyword>
<dbReference type="RefSeq" id="WP_054717119.1">
    <property type="nucleotide sequence ID" value="NZ_AZEU01000043.1"/>
</dbReference>
<organism evidence="1 2">
    <name type="scientific">Lacticaseibacillus manihotivorans DSM 13343 = JCM 12514</name>
    <dbReference type="NCBI Taxonomy" id="1423769"/>
    <lineage>
        <taxon>Bacteria</taxon>
        <taxon>Bacillati</taxon>
        <taxon>Bacillota</taxon>
        <taxon>Bacilli</taxon>
        <taxon>Lactobacillales</taxon>
        <taxon>Lactobacillaceae</taxon>
        <taxon>Lacticaseibacillus</taxon>
    </lineage>
</organism>